<keyword evidence="4" id="KW-0547">Nucleotide-binding</keyword>
<dbReference type="EMBL" id="UINC01001312">
    <property type="protein sequence ID" value="SUZ77318.1"/>
    <property type="molecule type" value="Genomic_DNA"/>
</dbReference>
<dbReference type="Pfam" id="PF00288">
    <property type="entry name" value="GHMP_kinases_N"/>
    <property type="match status" value="1"/>
</dbReference>
<evidence type="ECO:0000313" key="10">
    <source>
        <dbReference type="EMBL" id="SUZ77318.1"/>
    </source>
</evidence>
<dbReference type="InterPro" id="IPR006204">
    <property type="entry name" value="GHMP_kinase_N_dom"/>
</dbReference>
<evidence type="ECO:0000256" key="5">
    <source>
        <dbReference type="ARBA" id="ARBA00022777"/>
    </source>
</evidence>
<organism evidence="10">
    <name type="scientific">marine metagenome</name>
    <dbReference type="NCBI Taxonomy" id="408172"/>
    <lineage>
        <taxon>unclassified sequences</taxon>
        <taxon>metagenomes</taxon>
        <taxon>ecological metagenomes</taxon>
    </lineage>
</organism>
<dbReference type="GO" id="GO:0050515">
    <property type="term" value="F:4-(cytidine 5'-diphospho)-2-C-methyl-D-erythritol kinase activity"/>
    <property type="evidence" value="ECO:0007669"/>
    <property type="project" value="UniProtKB-EC"/>
</dbReference>
<dbReference type="PANTHER" id="PTHR43527">
    <property type="entry name" value="4-DIPHOSPHOCYTIDYL-2-C-METHYL-D-ERYTHRITOL KINASE, CHLOROPLASTIC"/>
    <property type="match status" value="1"/>
</dbReference>
<dbReference type="EC" id="2.7.1.148" evidence="2"/>
<dbReference type="NCBIfam" id="TIGR00154">
    <property type="entry name" value="ispE"/>
    <property type="match status" value="1"/>
</dbReference>
<evidence type="ECO:0000256" key="6">
    <source>
        <dbReference type="ARBA" id="ARBA00022840"/>
    </source>
</evidence>
<dbReference type="InterPro" id="IPR013750">
    <property type="entry name" value="GHMP_kinase_C_dom"/>
</dbReference>
<dbReference type="SUPFAM" id="SSF55060">
    <property type="entry name" value="GHMP Kinase, C-terminal domain"/>
    <property type="match status" value="1"/>
</dbReference>
<evidence type="ECO:0000256" key="4">
    <source>
        <dbReference type="ARBA" id="ARBA00022741"/>
    </source>
</evidence>
<evidence type="ECO:0000256" key="3">
    <source>
        <dbReference type="ARBA" id="ARBA00022679"/>
    </source>
</evidence>
<dbReference type="InterPro" id="IPR014721">
    <property type="entry name" value="Ribsml_uS5_D2-typ_fold_subgr"/>
</dbReference>
<dbReference type="GO" id="GO:0005524">
    <property type="term" value="F:ATP binding"/>
    <property type="evidence" value="ECO:0007669"/>
    <property type="project" value="UniProtKB-KW"/>
</dbReference>
<name>A0A381QEC2_9ZZZZ</name>
<keyword evidence="6" id="KW-0067">ATP-binding</keyword>
<accession>A0A381QEC2</accession>
<keyword evidence="5" id="KW-0418">Kinase</keyword>
<comment type="similarity">
    <text evidence="1">Belongs to the GHMP kinase family. IspE subfamily.</text>
</comment>
<evidence type="ECO:0000259" key="8">
    <source>
        <dbReference type="Pfam" id="PF00288"/>
    </source>
</evidence>
<keyword evidence="3" id="KW-0808">Transferase</keyword>
<evidence type="ECO:0000256" key="1">
    <source>
        <dbReference type="ARBA" id="ARBA00009684"/>
    </source>
</evidence>
<dbReference type="SUPFAM" id="SSF54211">
    <property type="entry name" value="Ribosomal protein S5 domain 2-like"/>
    <property type="match status" value="1"/>
</dbReference>
<dbReference type="HAMAP" id="MF_00061">
    <property type="entry name" value="IspE"/>
    <property type="match status" value="1"/>
</dbReference>
<dbReference type="PANTHER" id="PTHR43527:SF2">
    <property type="entry name" value="4-DIPHOSPHOCYTIDYL-2-C-METHYL-D-ERYTHRITOL KINASE, CHLOROPLASTIC"/>
    <property type="match status" value="1"/>
</dbReference>
<dbReference type="InterPro" id="IPR020568">
    <property type="entry name" value="Ribosomal_Su5_D2-typ_SF"/>
</dbReference>
<dbReference type="PIRSF" id="PIRSF010376">
    <property type="entry name" value="IspE"/>
    <property type="match status" value="1"/>
</dbReference>
<evidence type="ECO:0000256" key="2">
    <source>
        <dbReference type="ARBA" id="ARBA00012052"/>
    </source>
</evidence>
<gene>
    <name evidence="10" type="ORF">METZ01_LOCUS30172</name>
</gene>
<dbReference type="GO" id="GO:0016114">
    <property type="term" value="P:terpenoid biosynthetic process"/>
    <property type="evidence" value="ECO:0007669"/>
    <property type="project" value="InterPro"/>
</dbReference>
<dbReference type="AlphaFoldDB" id="A0A381QEC2"/>
<dbReference type="Gene3D" id="3.30.70.890">
    <property type="entry name" value="GHMP kinase, C-terminal domain"/>
    <property type="match status" value="1"/>
</dbReference>
<feature type="domain" description="GHMP kinase N-terminal" evidence="8">
    <location>
        <begin position="65"/>
        <end position="146"/>
    </location>
</feature>
<dbReference type="Gene3D" id="3.30.230.10">
    <property type="match status" value="1"/>
</dbReference>
<proteinExistence type="inferred from homology"/>
<evidence type="ECO:0000256" key="7">
    <source>
        <dbReference type="ARBA" id="ARBA00032554"/>
    </source>
</evidence>
<dbReference type="Pfam" id="PF08544">
    <property type="entry name" value="GHMP_kinases_C"/>
    <property type="match status" value="1"/>
</dbReference>
<dbReference type="InterPro" id="IPR036554">
    <property type="entry name" value="GHMP_kinase_C_sf"/>
</dbReference>
<protein>
    <recommendedName>
        <fullName evidence="2">4-(cytidine 5'-diphospho)-2-C-methyl-D-erythritol kinase</fullName>
        <ecNumber evidence="2">2.7.1.148</ecNumber>
    </recommendedName>
    <alternativeName>
        <fullName evidence="7">4-(cytidine-5'-diphospho)-2-C-methyl-D-erythritol kinase</fullName>
    </alternativeName>
</protein>
<evidence type="ECO:0000259" key="9">
    <source>
        <dbReference type="Pfam" id="PF08544"/>
    </source>
</evidence>
<dbReference type="InterPro" id="IPR004424">
    <property type="entry name" value="IspE"/>
</dbReference>
<sequence length="286" mass="31374">MKILTPAKINPLLYILSKREDGFHELYMHMLPVSLFDTLSFSKNNKKGLNFRMNGATFSASPEDNLVVRAVRLFEKAAGVTADLDIILEKHIPSGAGLGGGSGNAAGTLQALNHIFRLPSTPAGLLPPETLFELALELGSDVPFFLEPAPCEIRGRGEKLNPLIEYPEFLLVIIKPDLSISTPAAYNNCIPEERTGFPQVKSFADLKSHLNNQFETSLLSQYPLLSELKSLLLQNGAFGALVSGSGSAVFGIFNKKELQKHAFKNLSCLYPGEIFSCETLTTHRYY</sequence>
<reference evidence="10" key="1">
    <citation type="submission" date="2018-05" db="EMBL/GenBank/DDBJ databases">
        <authorList>
            <person name="Lanie J.A."/>
            <person name="Ng W.-L."/>
            <person name="Kazmierczak K.M."/>
            <person name="Andrzejewski T.M."/>
            <person name="Davidsen T.M."/>
            <person name="Wayne K.J."/>
            <person name="Tettelin H."/>
            <person name="Glass J.I."/>
            <person name="Rusch D."/>
            <person name="Podicherti R."/>
            <person name="Tsui H.-C.T."/>
            <person name="Winkler M.E."/>
        </authorList>
    </citation>
    <scope>NUCLEOTIDE SEQUENCE</scope>
</reference>
<feature type="domain" description="GHMP kinase C-terminal" evidence="9">
    <location>
        <begin position="207"/>
        <end position="268"/>
    </location>
</feature>